<feature type="region of interest" description="Disordered" evidence="1">
    <location>
        <begin position="37"/>
        <end position="60"/>
    </location>
</feature>
<proteinExistence type="predicted"/>
<protein>
    <submittedName>
        <fullName evidence="2">40521_t:CDS:1</fullName>
    </submittedName>
</protein>
<evidence type="ECO:0000256" key="1">
    <source>
        <dbReference type="SAM" id="MobiDB-lite"/>
    </source>
</evidence>
<dbReference type="Proteomes" id="UP000789901">
    <property type="component" value="Unassembled WGS sequence"/>
</dbReference>
<keyword evidence="3" id="KW-1185">Reference proteome</keyword>
<comment type="caution">
    <text evidence="2">The sequence shown here is derived from an EMBL/GenBank/DDBJ whole genome shotgun (WGS) entry which is preliminary data.</text>
</comment>
<dbReference type="EMBL" id="CAJVQB010000540">
    <property type="protein sequence ID" value="CAG8494602.1"/>
    <property type="molecule type" value="Genomic_DNA"/>
</dbReference>
<accession>A0ABM8W0N0</accession>
<reference evidence="2 3" key="1">
    <citation type="submission" date="2021-06" db="EMBL/GenBank/DDBJ databases">
        <authorList>
            <person name="Kallberg Y."/>
            <person name="Tangrot J."/>
            <person name="Rosling A."/>
        </authorList>
    </citation>
    <scope>NUCLEOTIDE SEQUENCE [LARGE SCALE GENOMIC DNA]</scope>
    <source>
        <strain evidence="2 3">120-4 pot B 10/14</strain>
    </source>
</reference>
<gene>
    <name evidence="2" type="ORF">GMARGA_LOCUS1892</name>
</gene>
<evidence type="ECO:0000313" key="2">
    <source>
        <dbReference type="EMBL" id="CAG8494602.1"/>
    </source>
</evidence>
<sequence length="60" mass="6770">MKIPNNENRSLYTSTRTFIESVTILYLIPIKRRSCPLNEGHVNEDPVNKGPVNGDNGENL</sequence>
<organism evidence="2 3">
    <name type="scientific">Gigaspora margarita</name>
    <dbReference type="NCBI Taxonomy" id="4874"/>
    <lineage>
        <taxon>Eukaryota</taxon>
        <taxon>Fungi</taxon>
        <taxon>Fungi incertae sedis</taxon>
        <taxon>Mucoromycota</taxon>
        <taxon>Glomeromycotina</taxon>
        <taxon>Glomeromycetes</taxon>
        <taxon>Diversisporales</taxon>
        <taxon>Gigasporaceae</taxon>
        <taxon>Gigaspora</taxon>
    </lineage>
</organism>
<name>A0ABM8W0N0_GIGMA</name>
<evidence type="ECO:0000313" key="3">
    <source>
        <dbReference type="Proteomes" id="UP000789901"/>
    </source>
</evidence>